<evidence type="ECO:0000313" key="1">
    <source>
        <dbReference type="EMBL" id="KAJ7536288.1"/>
    </source>
</evidence>
<dbReference type="EMBL" id="CM055103">
    <property type="protein sequence ID" value="KAJ7536288.1"/>
    <property type="molecule type" value="Genomic_DNA"/>
</dbReference>
<proteinExistence type="predicted"/>
<sequence length="597" mass="64909">MATPEDVNGKDDSTAENGAASQKTDQPQRVRGAEVFVGGLQRNTTEENVRELFSDCGEIAEVRMMRDQNGVLKGYCFVRFTTRSAALRAQKEKTGTVFQGKKIGVKPPSEQDTLFLGNLRKDWTAEELEKMVRQAFQDVYSVVLAMPTSTGESPNKKQQNRGFAFVHFVSHSAAARAHRVATRPEFLLGGKWRPVVDWAESEPEPDPDEMAKVTTAFVGNLPDNVTEEFLQGIFEPFGKIERVAISKKGNTPVGFIQFVQRDDLEASIKELDSKMIDGPGKGPKFKMQVSVAKPVDKSRKRNRDENQNSTPVNAPARGKGVGIVGGLGFSDHNLGKTPRVLVPFAVPEVFDQYDLTVASLKPAVADRLTRLFRQGFASRQEVDMNTLQGLKELPEAAAIKALDQFAASNFSDPISKSAYLTGLIDMARREVNENAGLHQLPLKATRPIDYAQLGRVTGMKEVGGLPASRLSAVDQLSLPFAGVDNDLSRYDPYGSLATAGLYAPFSAGVGAETLLPRYPTAFAEPFNLAGMTASYATGNLGSSNLGTVVGNQEANTADRRTVKFDPFTGEPYKFDPFTGQPVQTSGLSSSHLGGKLF</sequence>
<dbReference type="Proteomes" id="UP001162992">
    <property type="component" value="Chromosome 12"/>
</dbReference>
<comment type="caution">
    <text evidence="1">The sequence shown here is derived from an EMBL/GenBank/DDBJ whole genome shotgun (WGS) entry which is preliminary data.</text>
</comment>
<accession>A0ACC2C333</accession>
<organism evidence="1 2">
    <name type="scientific">Diphasiastrum complanatum</name>
    <name type="common">Issler's clubmoss</name>
    <name type="synonym">Lycopodium complanatum</name>
    <dbReference type="NCBI Taxonomy" id="34168"/>
    <lineage>
        <taxon>Eukaryota</taxon>
        <taxon>Viridiplantae</taxon>
        <taxon>Streptophyta</taxon>
        <taxon>Embryophyta</taxon>
        <taxon>Tracheophyta</taxon>
        <taxon>Lycopodiopsida</taxon>
        <taxon>Lycopodiales</taxon>
        <taxon>Lycopodiaceae</taxon>
        <taxon>Lycopodioideae</taxon>
        <taxon>Diphasiastrum</taxon>
    </lineage>
</organism>
<name>A0ACC2C333_DIPCM</name>
<evidence type="ECO:0000313" key="2">
    <source>
        <dbReference type="Proteomes" id="UP001162992"/>
    </source>
</evidence>
<reference evidence="2" key="1">
    <citation type="journal article" date="2024" name="Proc. Natl. Acad. Sci. U.S.A.">
        <title>Extraordinary preservation of gene collinearity over three hundred million years revealed in homosporous lycophytes.</title>
        <authorList>
            <person name="Li C."/>
            <person name="Wickell D."/>
            <person name="Kuo L.Y."/>
            <person name="Chen X."/>
            <person name="Nie B."/>
            <person name="Liao X."/>
            <person name="Peng D."/>
            <person name="Ji J."/>
            <person name="Jenkins J."/>
            <person name="Williams M."/>
            <person name="Shu S."/>
            <person name="Plott C."/>
            <person name="Barry K."/>
            <person name="Rajasekar S."/>
            <person name="Grimwood J."/>
            <person name="Han X."/>
            <person name="Sun S."/>
            <person name="Hou Z."/>
            <person name="He W."/>
            <person name="Dai G."/>
            <person name="Sun C."/>
            <person name="Schmutz J."/>
            <person name="Leebens-Mack J.H."/>
            <person name="Li F.W."/>
            <person name="Wang L."/>
        </authorList>
    </citation>
    <scope>NUCLEOTIDE SEQUENCE [LARGE SCALE GENOMIC DNA]</scope>
    <source>
        <strain evidence="2">cv. PW_Plant_1</strain>
    </source>
</reference>
<keyword evidence="2" id="KW-1185">Reference proteome</keyword>
<gene>
    <name evidence="1" type="ORF">O6H91_12G063400</name>
</gene>
<protein>
    <submittedName>
        <fullName evidence="1">Uncharacterized protein</fullName>
    </submittedName>
</protein>